<dbReference type="InterPro" id="IPR014001">
    <property type="entry name" value="Helicase_ATP-bd"/>
</dbReference>
<name>G4THM6_SERID</name>
<dbReference type="Proteomes" id="UP000007148">
    <property type="component" value="Unassembled WGS sequence"/>
</dbReference>
<feature type="compositionally biased region" description="Basic and acidic residues" evidence="8">
    <location>
        <begin position="149"/>
        <end position="165"/>
    </location>
</feature>
<dbReference type="FunCoup" id="G4THM6">
    <property type="interactions" value="750"/>
</dbReference>
<dbReference type="PANTHER" id="PTHR18934:SF99">
    <property type="entry name" value="ATP-DEPENDENT RNA HELICASE DHX37-RELATED"/>
    <property type="match status" value="1"/>
</dbReference>
<dbReference type="Pfam" id="PF07717">
    <property type="entry name" value="OB_NTP_bind"/>
    <property type="match status" value="1"/>
</dbReference>
<feature type="compositionally biased region" description="Basic and acidic residues" evidence="8">
    <location>
        <begin position="235"/>
        <end position="248"/>
    </location>
</feature>
<accession>G4THM6</accession>
<dbReference type="OMA" id="FCYLDDK"/>
<keyword evidence="12" id="KW-1185">Reference proteome</keyword>
<dbReference type="Pfam" id="PF04408">
    <property type="entry name" value="WHD_HA2"/>
    <property type="match status" value="1"/>
</dbReference>
<feature type="domain" description="Helicase ATP-binding" evidence="9">
    <location>
        <begin position="399"/>
        <end position="577"/>
    </location>
</feature>
<dbReference type="GO" id="GO:1990904">
    <property type="term" value="C:ribonucleoprotein complex"/>
    <property type="evidence" value="ECO:0007669"/>
    <property type="project" value="UniProtKB-ARBA"/>
</dbReference>
<dbReference type="PROSITE" id="PS00690">
    <property type="entry name" value="DEAH_ATP_HELICASE"/>
    <property type="match status" value="1"/>
</dbReference>
<keyword evidence="4" id="KW-0378">Hydrolase</keyword>
<dbReference type="HOGENOM" id="CLU_001832_0_2_1"/>
<dbReference type="GO" id="GO:0005524">
    <property type="term" value="F:ATP binding"/>
    <property type="evidence" value="ECO:0007669"/>
    <property type="project" value="UniProtKB-KW"/>
</dbReference>
<keyword evidence="6" id="KW-0067">ATP-binding</keyword>
<comment type="similarity">
    <text evidence="1">Belongs to the DEAD box helicase family. DEAH subfamily.</text>
</comment>
<evidence type="ECO:0000259" key="9">
    <source>
        <dbReference type="PROSITE" id="PS51192"/>
    </source>
</evidence>
<dbReference type="Gene3D" id="1.20.120.1080">
    <property type="match status" value="1"/>
</dbReference>
<dbReference type="Pfam" id="PF21010">
    <property type="entry name" value="HA2_C"/>
    <property type="match status" value="1"/>
</dbReference>
<dbReference type="eggNOG" id="KOG0926">
    <property type="taxonomic scope" value="Eukaryota"/>
</dbReference>
<evidence type="ECO:0000256" key="6">
    <source>
        <dbReference type="ARBA" id="ARBA00022840"/>
    </source>
</evidence>
<dbReference type="Gene3D" id="3.40.50.300">
    <property type="entry name" value="P-loop containing nucleotide triphosphate hydrolases"/>
    <property type="match status" value="3"/>
</dbReference>
<dbReference type="EMBL" id="CAFZ01000096">
    <property type="protein sequence ID" value="CCA70819.1"/>
    <property type="molecule type" value="Genomic_DNA"/>
</dbReference>
<evidence type="ECO:0000256" key="7">
    <source>
        <dbReference type="ARBA" id="ARBA00047984"/>
    </source>
</evidence>
<dbReference type="GO" id="GO:0003724">
    <property type="term" value="F:RNA helicase activity"/>
    <property type="evidence" value="ECO:0007669"/>
    <property type="project" value="UniProtKB-EC"/>
</dbReference>
<evidence type="ECO:0000313" key="12">
    <source>
        <dbReference type="Proteomes" id="UP000007148"/>
    </source>
</evidence>
<feature type="domain" description="Helicase C-terminal" evidence="10">
    <location>
        <begin position="695"/>
        <end position="867"/>
    </location>
</feature>
<dbReference type="InterPro" id="IPR011545">
    <property type="entry name" value="DEAD/DEAH_box_helicase_dom"/>
</dbReference>
<dbReference type="FunFam" id="3.40.50.300:FF:000637">
    <property type="entry name" value="ATP-dependent RNA helicase DHX37/DHR1"/>
    <property type="match status" value="1"/>
</dbReference>
<evidence type="ECO:0000259" key="10">
    <source>
        <dbReference type="PROSITE" id="PS51194"/>
    </source>
</evidence>
<keyword evidence="3" id="KW-0547">Nucleotide-binding</keyword>
<sequence length="1200" mass="133690">MPPSRAERYNAKARRSVAGASSHKKKRPKRLNTDKDEPTDPNAPILDQKSKEEKEATRRDILREELLAPNQAISSKKKRRLEKYIEKQLKKEERVHILQQLAETQAQIPSTKSLKSSATLGSGRIQSAADHAAIHEHLQIRDALGHSKLQAKDETDSDENDRVDSDSGLSTHGAGRSAPIIVAAHDGSHLSKATTSGASIHAGSALRSNGNGAIVPSSMKSRGLKSRKFPSWKDASMRKHSASDRESSDFDSSDSGFDSEGIKGMDQIVCEDENMQHKPSIGSTSISGQKRPFKEWAHEQIGKTMLTPVGEYQTYTNIEAMKEAEANLAPSFKRQKHDDDLPRGPMGAKIEIPNTEFARRAQREQKELIHRKIVSISRSDDVRAARMQLPILAEEQRILEAVLLHPVVVICGQTGSGKTTQVPQFLYEAGYGHTDSQNPGIIGITQPRRVAAISMAARVAEELSLPPTIVSHQVRYEATAGSSTVVKFMTDGVLLREMAADFLLSRYSVIIVDEAHERNLNTDILIGTLSRVIKLRAEMWLQGKAGAKPLRLIIMSATLRVSDFVENTILFNIPPPIIEIETRQHPVTIHFDRRTRSDYVTQALAKAVKIHSRLPPGGILIFLTGQQEIVGLCRKLERRFGYQVIHKKLERRRRETTLPPLPNLFPQPKEEILSSSRADWDVEVEEMEFNNQAPDLGADIDEGREQNSDNDALDTDEEEIVDSDNNYGTRDNDIEVPMHVLPLYSLLSSEKQMAVFKPPPEGSRLVVVATNVAETSLTIPGIRYVIDCGRAKERNYDAASGVQTFQISWISKASAAQRAGRAGRTGPGHCYRLYSSSLFEHYFDEHSKPEILRTPIEGVVLQMKCMHIDAIVNFPFPTPPDRTRLQRAELVLTRLGAIEKSLGKRSSQITDLGLLMSAFPVEPRLGKMLANGTQHGCLPYVIAVVAVLTVGDPFLREEELGLDGQDNEESEDQRRRRALFFEKQKLHSQLGGGRSDAFRLLSIIGAFEYAGGSTEFCREHFIRPKAMEEIRKLRRQLSAIASSVLPQADPQFVAKLPPPNALQLKVLRQVLAAGFIDQVAVRKDIVEKGPSGNKYASSRNVAYRAVDVEEDVFIHPSSILYHQPPPEYIVYREIVRGTRTWLKIVTVVNVAWLAQLGPAMCTYSKPLPVPPTVKDMKPGEVLVIPKFGPGWELPPFRRMK</sequence>
<evidence type="ECO:0000256" key="8">
    <source>
        <dbReference type="SAM" id="MobiDB-lite"/>
    </source>
</evidence>
<evidence type="ECO:0000256" key="3">
    <source>
        <dbReference type="ARBA" id="ARBA00022741"/>
    </source>
</evidence>
<feature type="compositionally biased region" description="Basic and acidic residues" evidence="8">
    <location>
        <begin position="48"/>
        <end position="63"/>
    </location>
</feature>
<dbReference type="InParanoid" id="G4THM6"/>
<keyword evidence="5 11" id="KW-0347">Helicase</keyword>
<dbReference type="GO" id="GO:0003723">
    <property type="term" value="F:RNA binding"/>
    <property type="evidence" value="ECO:0007669"/>
    <property type="project" value="TreeGrafter"/>
</dbReference>
<dbReference type="SUPFAM" id="SSF52540">
    <property type="entry name" value="P-loop containing nucleoside triphosphate hydrolases"/>
    <property type="match status" value="1"/>
</dbReference>
<dbReference type="SMART" id="SM00487">
    <property type="entry name" value="DEXDc"/>
    <property type="match status" value="1"/>
</dbReference>
<feature type="region of interest" description="Disordered" evidence="8">
    <location>
        <begin position="149"/>
        <end position="176"/>
    </location>
</feature>
<dbReference type="GO" id="GO:0016787">
    <property type="term" value="F:hydrolase activity"/>
    <property type="evidence" value="ECO:0007669"/>
    <property type="project" value="UniProtKB-KW"/>
</dbReference>
<evidence type="ECO:0000256" key="2">
    <source>
        <dbReference type="ARBA" id="ARBA00012552"/>
    </source>
</evidence>
<dbReference type="PROSITE" id="PS51194">
    <property type="entry name" value="HELICASE_CTER"/>
    <property type="match status" value="1"/>
</dbReference>
<dbReference type="InterPro" id="IPR007502">
    <property type="entry name" value="Helicase-assoc_dom"/>
</dbReference>
<dbReference type="InterPro" id="IPR002464">
    <property type="entry name" value="DNA/RNA_helicase_DEAH_CS"/>
</dbReference>
<dbReference type="AlphaFoldDB" id="G4THM6"/>
<organism evidence="11 12">
    <name type="scientific">Serendipita indica (strain DSM 11827)</name>
    <name type="common">Root endophyte fungus</name>
    <name type="synonym">Piriformospora indica</name>
    <dbReference type="NCBI Taxonomy" id="1109443"/>
    <lineage>
        <taxon>Eukaryota</taxon>
        <taxon>Fungi</taxon>
        <taxon>Dikarya</taxon>
        <taxon>Basidiomycota</taxon>
        <taxon>Agaricomycotina</taxon>
        <taxon>Agaricomycetes</taxon>
        <taxon>Sebacinales</taxon>
        <taxon>Serendipitaceae</taxon>
        <taxon>Serendipita</taxon>
    </lineage>
</organism>
<gene>
    <name evidence="11" type="ORF">PIIN_04754</name>
</gene>
<evidence type="ECO:0000256" key="5">
    <source>
        <dbReference type="ARBA" id="ARBA00022806"/>
    </source>
</evidence>
<evidence type="ECO:0000313" key="11">
    <source>
        <dbReference type="EMBL" id="CCA70819.1"/>
    </source>
</evidence>
<dbReference type="STRING" id="1109443.G4THM6"/>
<dbReference type="InterPro" id="IPR048333">
    <property type="entry name" value="HA2_WH"/>
</dbReference>
<dbReference type="CDD" id="cd17982">
    <property type="entry name" value="DEXHc_DHX37"/>
    <property type="match status" value="1"/>
</dbReference>
<dbReference type="InterPro" id="IPR001650">
    <property type="entry name" value="Helicase_C-like"/>
</dbReference>
<evidence type="ECO:0000256" key="4">
    <source>
        <dbReference type="ARBA" id="ARBA00022801"/>
    </source>
</evidence>
<dbReference type="PROSITE" id="PS51192">
    <property type="entry name" value="HELICASE_ATP_BIND_1"/>
    <property type="match status" value="1"/>
</dbReference>
<comment type="catalytic activity">
    <reaction evidence="7">
        <text>ATP + H2O = ADP + phosphate + H(+)</text>
        <dbReference type="Rhea" id="RHEA:13065"/>
        <dbReference type="ChEBI" id="CHEBI:15377"/>
        <dbReference type="ChEBI" id="CHEBI:15378"/>
        <dbReference type="ChEBI" id="CHEBI:30616"/>
        <dbReference type="ChEBI" id="CHEBI:43474"/>
        <dbReference type="ChEBI" id="CHEBI:456216"/>
        <dbReference type="EC" id="3.6.4.13"/>
    </reaction>
</comment>
<dbReference type="PANTHER" id="PTHR18934">
    <property type="entry name" value="ATP-DEPENDENT RNA HELICASE"/>
    <property type="match status" value="1"/>
</dbReference>
<dbReference type="EC" id="3.6.4.13" evidence="2"/>
<dbReference type="CDD" id="cd18791">
    <property type="entry name" value="SF2_C_RHA"/>
    <property type="match status" value="1"/>
</dbReference>
<dbReference type="SMART" id="SM00847">
    <property type="entry name" value="HA2"/>
    <property type="match status" value="1"/>
</dbReference>
<comment type="caution">
    <text evidence="11">The sequence shown here is derived from an EMBL/GenBank/DDBJ whole genome shotgun (WGS) entry which is preliminary data.</text>
</comment>
<evidence type="ECO:0000256" key="1">
    <source>
        <dbReference type="ARBA" id="ARBA00008792"/>
    </source>
</evidence>
<protein>
    <recommendedName>
        <fullName evidence="2">RNA helicase</fullName>
        <ecNumber evidence="2">3.6.4.13</ecNumber>
    </recommendedName>
</protein>
<dbReference type="InterPro" id="IPR011709">
    <property type="entry name" value="DEAD-box_helicase_OB_fold"/>
</dbReference>
<reference evidence="11 12" key="1">
    <citation type="journal article" date="2011" name="PLoS Pathog.">
        <title>Endophytic Life Strategies Decoded by Genome and Transcriptome Analyses of the Mutualistic Root Symbiont Piriformospora indica.</title>
        <authorList>
            <person name="Zuccaro A."/>
            <person name="Lahrmann U."/>
            <person name="Guldener U."/>
            <person name="Langen G."/>
            <person name="Pfiffi S."/>
            <person name="Biedenkopf D."/>
            <person name="Wong P."/>
            <person name="Samans B."/>
            <person name="Grimm C."/>
            <person name="Basiewicz M."/>
            <person name="Murat C."/>
            <person name="Martin F."/>
            <person name="Kogel K.H."/>
        </authorList>
    </citation>
    <scope>NUCLEOTIDE SEQUENCE [LARGE SCALE GENOMIC DNA]</scope>
    <source>
        <strain evidence="11 12">DSM 11827</strain>
    </source>
</reference>
<feature type="region of interest" description="Disordered" evidence="8">
    <location>
        <begin position="1"/>
        <end position="63"/>
    </location>
</feature>
<dbReference type="OrthoDB" id="10253254at2759"/>
<dbReference type="GO" id="GO:0005730">
    <property type="term" value="C:nucleolus"/>
    <property type="evidence" value="ECO:0007669"/>
    <property type="project" value="TreeGrafter"/>
</dbReference>
<feature type="region of interest" description="Disordered" evidence="8">
    <location>
        <begin position="691"/>
        <end position="712"/>
    </location>
</feature>
<dbReference type="Pfam" id="PF00270">
    <property type="entry name" value="DEAD"/>
    <property type="match status" value="1"/>
</dbReference>
<feature type="region of interest" description="Disordered" evidence="8">
    <location>
        <begin position="202"/>
        <end position="261"/>
    </location>
</feature>
<dbReference type="GO" id="GO:0000462">
    <property type="term" value="P:maturation of SSU-rRNA from tricistronic rRNA transcript (SSU-rRNA, 5.8S rRNA, LSU-rRNA)"/>
    <property type="evidence" value="ECO:0007669"/>
    <property type="project" value="TreeGrafter"/>
</dbReference>
<dbReference type="SMART" id="SM00490">
    <property type="entry name" value="HELICc"/>
    <property type="match status" value="1"/>
</dbReference>
<proteinExistence type="inferred from homology"/>
<dbReference type="InterPro" id="IPR027417">
    <property type="entry name" value="P-loop_NTPase"/>
</dbReference>
<feature type="compositionally biased region" description="Basic and acidic residues" evidence="8">
    <location>
        <begin position="1"/>
        <end position="10"/>
    </location>
</feature>
<dbReference type="Pfam" id="PF00271">
    <property type="entry name" value="Helicase_C"/>
    <property type="match status" value="1"/>
</dbReference>